<evidence type="ECO:0000313" key="2">
    <source>
        <dbReference type="Proteomes" id="UP000246464"/>
    </source>
</evidence>
<evidence type="ECO:0000313" key="1">
    <source>
        <dbReference type="EMBL" id="AWP09765.1"/>
    </source>
</evidence>
<accession>A0A2U9BZJ4</accession>
<sequence length="59" mass="6460">MDAQISCLRLCSVVLPATTSKLGGNGEAAKQFLFLGIAVTKLQPLGQLTPPERYWRTRL</sequence>
<dbReference type="AlphaFoldDB" id="A0A2U9BZJ4"/>
<dbReference type="EMBL" id="CP026253">
    <property type="protein sequence ID" value="AWP09765.1"/>
    <property type="molecule type" value="Genomic_DNA"/>
</dbReference>
<protein>
    <submittedName>
        <fullName evidence="1">Putative extracellular matrix protein 2-like</fullName>
    </submittedName>
</protein>
<organism evidence="1 2">
    <name type="scientific">Scophthalmus maximus</name>
    <name type="common">Turbot</name>
    <name type="synonym">Psetta maxima</name>
    <dbReference type="NCBI Taxonomy" id="52904"/>
    <lineage>
        <taxon>Eukaryota</taxon>
        <taxon>Metazoa</taxon>
        <taxon>Chordata</taxon>
        <taxon>Craniata</taxon>
        <taxon>Vertebrata</taxon>
        <taxon>Euteleostomi</taxon>
        <taxon>Actinopterygii</taxon>
        <taxon>Neopterygii</taxon>
        <taxon>Teleostei</taxon>
        <taxon>Neoteleostei</taxon>
        <taxon>Acanthomorphata</taxon>
        <taxon>Carangaria</taxon>
        <taxon>Pleuronectiformes</taxon>
        <taxon>Pleuronectoidei</taxon>
        <taxon>Scophthalmidae</taxon>
        <taxon>Scophthalmus</taxon>
    </lineage>
</organism>
<gene>
    <name evidence="1" type="ORF">SMAX5B_014769</name>
</gene>
<keyword evidence="2" id="KW-1185">Reference proteome</keyword>
<dbReference type="Proteomes" id="UP000246464">
    <property type="component" value="Chromosome 11"/>
</dbReference>
<name>A0A2U9BZJ4_SCOMX</name>
<reference evidence="1 2" key="1">
    <citation type="submission" date="2017-12" db="EMBL/GenBank/DDBJ databases">
        <title>Integrating genomic resources of turbot (Scophthalmus maximus) in depth evaluation of genetic and physical mapping variation across individuals.</title>
        <authorList>
            <person name="Martinez P."/>
        </authorList>
    </citation>
    <scope>NUCLEOTIDE SEQUENCE [LARGE SCALE GENOMIC DNA]</scope>
</reference>
<proteinExistence type="predicted"/>